<dbReference type="InterPro" id="IPR045912">
    <property type="entry name" value="FOXJ2/3-like"/>
</dbReference>
<dbReference type="PANTHER" id="PTHR46078">
    <property type="entry name" value="FORKHEAD BOX PROTEIN J2 FAMILY MEMBER"/>
    <property type="match status" value="1"/>
</dbReference>
<dbReference type="InterPro" id="IPR001766">
    <property type="entry name" value="Fork_head_dom"/>
</dbReference>
<keyword evidence="3" id="KW-0804">Transcription</keyword>
<feature type="compositionally biased region" description="Low complexity" evidence="6">
    <location>
        <begin position="38"/>
        <end position="54"/>
    </location>
</feature>
<evidence type="ECO:0000259" key="7">
    <source>
        <dbReference type="PROSITE" id="PS50039"/>
    </source>
</evidence>
<dbReference type="PROSITE" id="PS50039">
    <property type="entry name" value="FORK_HEAD_3"/>
    <property type="match status" value="1"/>
</dbReference>
<keyword evidence="4 5" id="KW-0539">Nucleus</keyword>
<feature type="compositionally biased region" description="Polar residues" evidence="6">
    <location>
        <begin position="7"/>
        <end position="17"/>
    </location>
</feature>
<keyword evidence="1" id="KW-0805">Transcription regulation</keyword>
<evidence type="ECO:0000256" key="3">
    <source>
        <dbReference type="ARBA" id="ARBA00023163"/>
    </source>
</evidence>
<feature type="region of interest" description="Disordered" evidence="6">
    <location>
        <begin position="1"/>
        <end position="57"/>
    </location>
</feature>
<dbReference type="SUPFAM" id="SSF46785">
    <property type="entry name" value="Winged helix' DNA-binding domain"/>
    <property type="match status" value="1"/>
</dbReference>
<organism evidence="8 9">
    <name type="scientific">Rhodocollybia butyracea</name>
    <dbReference type="NCBI Taxonomy" id="206335"/>
    <lineage>
        <taxon>Eukaryota</taxon>
        <taxon>Fungi</taxon>
        <taxon>Dikarya</taxon>
        <taxon>Basidiomycota</taxon>
        <taxon>Agaricomycotina</taxon>
        <taxon>Agaricomycetes</taxon>
        <taxon>Agaricomycetidae</taxon>
        <taxon>Agaricales</taxon>
        <taxon>Marasmiineae</taxon>
        <taxon>Omphalotaceae</taxon>
        <taxon>Rhodocollybia</taxon>
    </lineage>
</organism>
<dbReference type="GO" id="GO:0000978">
    <property type="term" value="F:RNA polymerase II cis-regulatory region sequence-specific DNA binding"/>
    <property type="evidence" value="ECO:0007669"/>
    <property type="project" value="TreeGrafter"/>
</dbReference>
<comment type="subcellular location">
    <subcellularLocation>
        <location evidence="5">Nucleus</location>
    </subcellularLocation>
</comment>
<evidence type="ECO:0000256" key="1">
    <source>
        <dbReference type="ARBA" id="ARBA00023015"/>
    </source>
</evidence>
<evidence type="ECO:0000256" key="4">
    <source>
        <dbReference type="ARBA" id="ARBA00023242"/>
    </source>
</evidence>
<feature type="non-terminal residue" evidence="8">
    <location>
        <position position="207"/>
    </location>
</feature>
<dbReference type="EMBL" id="JADNRY010000023">
    <property type="protein sequence ID" value="KAF9072562.1"/>
    <property type="molecule type" value="Genomic_DNA"/>
</dbReference>
<dbReference type="GO" id="GO:0005634">
    <property type="term" value="C:nucleus"/>
    <property type="evidence" value="ECO:0007669"/>
    <property type="project" value="UniProtKB-SubCell"/>
</dbReference>
<accession>A0A9P5Q0R8</accession>
<dbReference type="GO" id="GO:0000981">
    <property type="term" value="F:DNA-binding transcription factor activity, RNA polymerase II-specific"/>
    <property type="evidence" value="ECO:0007669"/>
    <property type="project" value="TreeGrafter"/>
</dbReference>
<dbReference type="Pfam" id="PF00250">
    <property type="entry name" value="Forkhead"/>
    <property type="match status" value="1"/>
</dbReference>
<reference evidence="8" key="1">
    <citation type="submission" date="2020-11" db="EMBL/GenBank/DDBJ databases">
        <authorList>
            <consortium name="DOE Joint Genome Institute"/>
            <person name="Ahrendt S."/>
            <person name="Riley R."/>
            <person name="Andreopoulos W."/>
            <person name="Labutti K."/>
            <person name="Pangilinan J."/>
            <person name="Ruiz-Duenas F.J."/>
            <person name="Barrasa J.M."/>
            <person name="Sanchez-Garcia M."/>
            <person name="Camarero S."/>
            <person name="Miyauchi S."/>
            <person name="Serrano A."/>
            <person name="Linde D."/>
            <person name="Babiker R."/>
            <person name="Drula E."/>
            <person name="Ayuso-Fernandez I."/>
            <person name="Pacheco R."/>
            <person name="Padilla G."/>
            <person name="Ferreira P."/>
            <person name="Barriuso J."/>
            <person name="Kellner H."/>
            <person name="Castanera R."/>
            <person name="Alfaro M."/>
            <person name="Ramirez L."/>
            <person name="Pisabarro A.G."/>
            <person name="Kuo A."/>
            <person name="Tritt A."/>
            <person name="Lipzen A."/>
            <person name="He G."/>
            <person name="Yan M."/>
            <person name="Ng V."/>
            <person name="Cullen D."/>
            <person name="Martin F."/>
            <person name="Rosso M.-N."/>
            <person name="Henrissat B."/>
            <person name="Hibbett D."/>
            <person name="Martinez A.T."/>
            <person name="Grigoriev I.V."/>
        </authorList>
    </citation>
    <scope>NUCLEOTIDE SEQUENCE</scope>
    <source>
        <strain evidence="8">AH 40177</strain>
    </source>
</reference>
<comment type="caution">
    <text evidence="8">The sequence shown here is derived from an EMBL/GenBank/DDBJ whole genome shotgun (WGS) entry which is preliminary data.</text>
</comment>
<dbReference type="PANTHER" id="PTHR46078:SF2">
    <property type="entry name" value="FORK-HEAD DOMAIN-CONTAINING PROTEIN"/>
    <property type="match status" value="1"/>
</dbReference>
<keyword evidence="9" id="KW-1185">Reference proteome</keyword>
<dbReference type="Proteomes" id="UP000772434">
    <property type="component" value="Unassembled WGS sequence"/>
</dbReference>
<dbReference type="InterPro" id="IPR036390">
    <property type="entry name" value="WH_DNA-bd_sf"/>
</dbReference>
<feature type="domain" description="Fork-head" evidence="7">
    <location>
        <begin position="107"/>
        <end position="202"/>
    </location>
</feature>
<dbReference type="InterPro" id="IPR036388">
    <property type="entry name" value="WH-like_DNA-bd_sf"/>
</dbReference>
<dbReference type="Gene3D" id="1.10.10.10">
    <property type="entry name" value="Winged helix-like DNA-binding domain superfamily/Winged helix DNA-binding domain"/>
    <property type="match status" value="1"/>
</dbReference>
<sequence length="207" mass="23938">MPELSQHWESSGSTSQYLELPYDPPPTQPRSHYRETAYYSGSASSSSSRNSYESLPDTFSRMENKSRMEMEAQRMQRLETLEILRRMHNIPEGVPINLDALPDIDNRRAFNMGTLVHFAIAGSPNFRMSVSEIRTAIANRYSVFRDGSQKWKGSIRHMLSLKGEFRHVPRPITEPGQGNYWSLDMTITKDKRPRKRKARKTRRGDSV</sequence>
<evidence type="ECO:0000256" key="5">
    <source>
        <dbReference type="PROSITE-ProRule" id="PRU00089"/>
    </source>
</evidence>
<dbReference type="AlphaFoldDB" id="A0A9P5Q0R8"/>
<evidence type="ECO:0000256" key="2">
    <source>
        <dbReference type="ARBA" id="ARBA00023125"/>
    </source>
</evidence>
<evidence type="ECO:0000313" key="9">
    <source>
        <dbReference type="Proteomes" id="UP000772434"/>
    </source>
</evidence>
<keyword evidence="2 5" id="KW-0238">DNA-binding</keyword>
<evidence type="ECO:0000313" key="8">
    <source>
        <dbReference type="EMBL" id="KAF9072562.1"/>
    </source>
</evidence>
<feature type="DNA-binding region" description="Fork-head" evidence="5">
    <location>
        <begin position="107"/>
        <end position="202"/>
    </location>
</feature>
<dbReference type="SMART" id="SM00339">
    <property type="entry name" value="FH"/>
    <property type="match status" value="1"/>
</dbReference>
<gene>
    <name evidence="8" type="ORF">BDP27DRAFT_1217452</name>
</gene>
<evidence type="ECO:0000256" key="6">
    <source>
        <dbReference type="SAM" id="MobiDB-lite"/>
    </source>
</evidence>
<protein>
    <recommendedName>
        <fullName evidence="7">Fork-head domain-containing protein</fullName>
    </recommendedName>
</protein>
<name>A0A9P5Q0R8_9AGAR</name>
<proteinExistence type="predicted"/>
<dbReference type="OrthoDB" id="5954824at2759"/>